<evidence type="ECO:0000256" key="6">
    <source>
        <dbReference type="ARBA" id="ARBA00023277"/>
    </source>
</evidence>
<evidence type="ECO:0000256" key="1">
    <source>
        <dbReference type="ARBA" id="ARBA00004937"/>
    </source>
</evidence>
<feature type="active site" description="Proton acceptor" evidence="7">
    <location>
        <position position="244"/>
    </location>
</feature>
<evidence type="ECO:0000256" key="2">
    <source>
        <dbReference type="ARBA" id="ARBA00009975"/>
    </source>
</evidence>
<comment type="pathway">
    <text evidence="1 7">Carbohydrate degradation; pentose phosphate pathway; D-ribulose 5-phosphate from D-glucose 6-phosphate (oxidative stage): step 1/3.</text>
</comment>
<gene>
    <name evidence="7" type="primary">zwf</name>
    <name evidence="10" type="ORF">GZ085_12760</name>
</gene>
<dbReference type="AlphaFoldDB" id="A0A7C9P979"/>
<feature type="domain" description="Glucose-6-phosphate dehydrogenase C-terminal" evidence="9">
    <location>
        <begin position="193"/>
        <end position="490"/>
    </location>
</feature>
<dbReference type="GO" id="GO:0050661">
    <property type="term" value="F:NADP binding"/>
    <property type="evidence" value="ECO:0007669"/>
    <property type="project" value="UniProtKB-UniRule"/>
</dbReference>
<dbReference type="EC" id="1.1.1.49" evidence="7"/>
<dbReference type="SUPFAM" id="SSF51735">
    <property type="entry name" value="NAD(P)-binding Rossmann-fold domains"/>
    <property type="match status" value="1"/>
</dbReference>
<dbReference type="GO" id="GO:0009051">
    <property type="term" value="P:pentose-phosphate shunt, oxidative branch"/>
    <property type="evidence" value="ECO:0007669"/>
    <property type="project" value="TreeGrafter"/>
</dbReference>
<organism evidence="10 11">
    <name type="scientific">Sulfuriferula multivorans</name>
    <dbReference type="NCBI Taxonomy" id="1559896"/>
    <lineage>
        <taxon>Bacteria</taxon>
        <taxon>Pseudomonadati</taxon>
        <taxon>Pseudomonadota</taxon>
        <taxon>Betaproteobacteria</taxon>
        <taxon>Nitrosomonadales</taxon>
        <taxon>Sulfuricellaceae</taxon>
        <taxon>Sulfuriferula</taxon>
    </lineage>
</organism>
<dbReference type="Gene3D" id="3.30.360.10">
    <property type="entry name" value="Dihydrodipicolinate Reductase, domain 2"/>
    <property type="match status" value="1"/>
</dbReference>
<feature type="binding site" evidence="7">
    <location>
        <position position="186"/>
    </location>
    <ligand>
        <name>substrate</name>
    </ligand>
</feature>
<keyword evidence="3 7" id="KW-0313">Glucose metabolism</keyword>
<evidence type="ECO:0000256" key="3">
    <source>
        <dbReference type="ARBA" id="ARBA00022526"/>
    </source>
</evidence>
<dbReference type="InterPro" id="IPR022674">
    <property type="entry name" value="G6P_DH_NAD-bd"/>
</dbReference>
<evidence type="ECO:0000256" key="4">
    <source>
        <dbReference type="ARBA" id="ARBA00022857"/>
    </source>
</evidence>
<dbReference type="Proteomes" id="UP000483432">
    <property type="component" value="Unassembled WGS sequence"/>
</dbReference>
<dbReference type="PRINTS" id="PR00079">
    <property type="entry name" value="G6PDHDRGNASE"/>
</dbReference>
<dbReference type="GO" id="GO:0006006">
    <property type="term" value="P:glucose metabolic process"/>
    <property type="evidence" value="ECO:0007669"/>
    <property type="project" value="UniProtKB-KW"/>
</dbReference>
<dbReference type="InterPro" id="IPR019796">
    <property type="entry name" value="G6P_DH_AS"/>
</dbReference>
<dbReference type="NCBIfam" id="TIGR00871">
    <property type="entry name" value="zwf"/>
    <property type="match status" value="1"/>
</dbReference>
<dbReference type="HAMAP" id="MF_00966">
    <property type="entry name" value="G6PD"/>
    <property type="match status" value="1"/>
</dbReference>
<evidence type="ECO:0000313" key="11">
    <source>
        <dbReference type="Proteomes" id="UP000483432"/>
    </source>
</evidence>
<reference evidence="10 11" key="1">
    <citation type="submission" date="2019-09" db="EMBL/GenBank/DDBJ databases">
        <title>H2 Metabolism Revealed by Metagenomic Analysis in Subglacial Sediment of East Antarctica.</title>
        <authorList>
            <person name="Yang Z."/>
            <person name="Zhang Y."/>
            <person name="Lv Y."/>
            <person name="Yan W."/>
            <person name="Xiao X."/>
            <person name="Sun B."/>
            <person name="Ma H."/>
        </authorList>
    </citation>
    <scope>NUCLEOTIDE SEQUENCE [LARGE SCALE GENOMIC DNA]</scope>
    <source>
        <strain evidence="10">Bin2_2</strain>
    </source>
</reference>
<feature type="binding site" evidence="7">
    <location>
        <position position="182"/>
    </location>
    <ligand>
        <name>substrate</name>
    </ligand>
</feature>
<dbReference type="Gene3D" id="3.40.50.720">
    <property type="entry name" value="NAD(P)-binding Rossmann-like Domain"/>
    <property type="match status" value="1"/>
</dbReference>
<dbReference type="PANTHER" id="PTHR23429">
    <property type="entry name" value="GLUCOSE-6-PHOSPHATE 1-DEHYDROGENASE G6PD"/>
    <property type="match status" value="1"/>
</dbReference>
<dbReference type="InterPro" id="IPR001282">
    <property type="entry name" value="G6P_DH"/>
</dbReference>
<dbReference type="InterPro" id="IPR022675">
    <property type="entry name" value="G6P_DH_C"/>
</dbReference>
<keyword evidence="4 7" id="KW-0521">NADP</keyword>
<dbReference type="NCBIfam" id="NF009492">
    <property type="entry name" value="PRK12853.1-3"/>
    <property type="match status" value="1"/>
</dbReference>
<dbReference type="UniPathway" id="UPA00115">
    <property type="reaction ID" value="UER00408"/>
</dbReference>
<dbReference type="SUPFAM" id="SSF55347">
    <property type="entry name" value="Glyceraldehyde-3-phosphate dehydrogenase-like, C-terminal domain"/>
    <property type="match status" value="1"/>
</dbReference>
<evidence type="ECO:0000313" key="10">
    <source>
        <dbReference type="EMBL" id="NDP49231.1"/>
    </source>
</evidence>
<feature type="binding site" evidence="7">
    <location>
        <position position="152"/>
    </location>
    <ligand>
        <name>NADP(+)</name>
        <dbReference type="ChEBI" id="CHEBI:58349"/>
    </ligand>
</feature>
<comment type="similarity">
    <text evidence="2 7">Belongs to the glucose-6-phosphate dehydrogenase family.</text>
</comment>
<comment type="catalytic activity">
    <reaction evidence="7">
        <text>D-glucose 6-phosphate + NADP(+) = 6-phospho-D-glucono-1,5-lactone + NADPH + H(+)</text>
        <dbReference type="Rhea" id="RHEA:15841"/>
        <dbReference type="ChEBI" id="CHEBI:15378"/>
        <dbReference type="ChEBI" id="CHEBI:57783"/>
        <dbReference type="ChEBI" id="CHEBI:57955"/>
        <dbReference type="ChEBI" id="CHEBI:58349"/>
        <dbReference type="ChEBI" id="CHEBI:61548"/>
        <dbReference type="EC" id="1.1.1.49"/>
    </reaction>
</comment>
<feature type="binding site" evidence="7">
    <location>
        <position position="220"/>
    </location>
    <ligand>
        <name>substrate</name>
    </ligand>
</feature>
<evidence type="ECO:0000256" key="7">
    <source>
        <dbReference type="HAMAP-Rule" id="MF_00966"/>
    </source>
</evidence>
<feature type="binding site" evidence="7">
    <location>
        <position position="239"/>
    </location>
    <ligand>
        <name>substrate</name>
    </ligand>
</feature>
<dbReference type="InterPro" id="IPR036291">
    <property type="entry name" value="NAD(P)-bd_dom_sf"/>
</dbReference>
<dbReference type="Pfam" id="PF00479">
    <property type="entry name" value="G6PD_N"/>
    <property type="match status" value="1"/>
</dbReference>
<name>A0A7C9P979_9PROT</name>
<sequence>MNDKVDIILPCTFVIFGATGNLSTNKLLPALYHLEAAGRLTEALNIVAFSRRAFSDDDWRKHMREVLADKIKGKQDTPIFERFIARFTYQKGDLNDIESYKELAKRLPSEEACSATVFYLAIKPAEFGAVVRNLEAVGLNRPRGLNRVVVEKPFGEDIESARMLNQLLHQHFDEEQIFRIDHFLGKETVQNLLVFRFANTLIEPLWNRNFIDHVQITVAESIGIEQRADYYDNAGALRDMLQNHLMQLLTVVAMEPPPALEADALHDEKVKVLRSIRPIAKQAVHAHAIRAQYARGVIDGKSVPGYQQEENVEANSITETFVAAKFYIDNWRWRGVPFYLRTGKRMPRQTSMIAIRFRHPPQQLFRETPLESIDPNWILLSIQPDESMRMEIHVKQPGLDMDTRMMQMNASFLKTDEEALDAYETLLLDVIEGDRSLFLRFDEVEWAWRVVDPILKNWAVEREYIPTYAAGSWGPPDANRLFDSDDQTWRNDL</sequence>
<comment type="caution">
    <text evidence="7">Lacks conserved residue(s) required for the propagation of feature annotation.</text>
</comment>
<feature type="binding site" evidence="7">
    <location>
        <position position="344"/>
    </location>
    <ligand>
        <name>substrate</name>
    </ligand>
</feature>
<accession>A0A7C9P979</accession>
<dbReference type="PANTHER" id="PTHR23429:SF0">
    <property type="entry name" value="GLUCOSE-6-PHOSPHATE 1-DEHYDROGENASE"/>
    <property type="match status" value="1"/>
</dbReference>
<keyword evidence="5 7" id="KW-0560">Oxidoreductase</keyword>
<dbReference type="PROSITE" id="PS00069">
    <property type="entry name" value="G6P_DEHYDROGENASE"/>
    <property type="match status" value="1"/>
</dbReference>
<dbReference type="GO" id="GO:0005829">
    <property type="term" value="C:cytosol"/>
    <property type="evidence" value="ECO:0007669"/>
    <property type="project" value="TreeGrafter"/>
</dbReference>
<proteinExistence type="inferred from homology"/>
<feature type="binding site" evidence="7">
    <location>
        <position position="51"/>
    </location>
    <ligand>
        <name>NADP(+)</name>
        <dbReference type="ChEBI" id="CHEBI:58349"/>
    </ligand>
</feature>
<evidence type="ECO:0000259" key="8">
    <source>
        <dbReference type="Pfam" id="PF00479"/>
    </source>
</evidence>
<feature type="binding site" evidence="7">
    <location>
        <begin position="93"/>
        <end position="94"/>
    </location>
    <ligand>
        <name>NADP(+)</name>
        <dbReference type="ChEBI" id="CHEBI:58349"/>
    </ligand>
</feature>
<dbReference type="PIRSF" id="PIRSF000110">
    <property type="entry name" value="G6PD"/>
    <property type="match status" value="1"/>
</dbReference>
<protein>
    <recommendedName>
        <fullName evidence="7">Glucose-6-phosphate 1-dehydrogenase</fullName>
        <shortName evidence="7">G6PD</shortName>
        <ecNumber evidence="7">1.1.1.49</ecNumber>
    </recommendedName>
</protein>
<dbReference type="GO" id="GO:0004345">
    <property type="term" value="F:glucose-6-phosphate dehydrogenase activity"/>
    <property type="evidence" value="ECO:0007669"/>
    <property type="project" value="UniProtKB-UniRule"/>
</dbReference>
<evidence type="ECO:0000256" key="5">
    <source>
        <dbReference type="ARBA" id="ARBA00023002"/>
    </source>
</evidence>
<comment type="function">
    <text evidence="7">Catalyzes the oxidation of glucose 6-phosphate to 6-phosphogluconolactone.</text>
</comment>
<dbReference type="Pfam" id="PF02781">
    <property type="entry name" value="G6PD_C"/>
    <property type="match status" value="1"/>
</dbReference>
<keyword evidence="6 7" id="KW-0119">Carbohydrate metabolism</keyword>
<dbReference type="EMBL" id="JAAFGW010000229">
    <property type="protein sequence ID" value="NDP49231.1"/>
    <property type="molecule type" value="Genomic_DNA"/>
</dbReference>
<feature type="domain" description="Glucose-6-phosphate dehydrogenase NAD-binding" evidence="8">
    <location>
        <begin position="14"/>
        <end position="191"/>
    </location>
</feature>
<comment type="caution">
    <text evidence="10">The sequence shown here is derived from an EMBL/GenBank/DDBJ whole genome shotgun (WGS) entry which is preliminary data.</text>
</comment>
<evidence type="ECO:0000259" key="9">
    <source>
        <dbReference type="Pfam" id="PF02781"/>
    </source>
</evidence>